<dbReference type="Proteomes" id="UP000835052">
    <property type="component" value="Unassembled WGS sequence"/>
</dbReference>
<evidence type="ECO:0000313" key="2">
    <source>
        <dbReference type="Proteomes" id="UP000835052"/>
    </source>
</evidence>
<gene>
    <name evidence="1" type="ORF">CAUJ_LOCUS3095</name>
</gene>
<proteinExistence type="predicted"/>
<reference evidence="1" key="1">
    <citation type="submission" date="2020-10" db="EMBL/GenBank/DDBJ databases">
        <authorList>
            <person name="Kikuchi T."/>
        </authorList>
    </citation>
    <scope>NUCLEOTIDE SEQUENCE</scope>
    <source>
        <strain evidence="1">NKZ352</strain>
    </source>
</reference>
<comment type="caution">
    <text evidence="1">The sequence shown here is derived from an EMBL/GenBank/DDBJ whole genome shotgun (WGS) entry which is preliminary data.</text>
</comment>
<dbReference type="AlphaFoldDB" id="A0A8S1GU31"/>
<accession>A0A8S1GU31</accession>
<protein>
    <submittedName>
        <fullName evidence="1">Uncharacterized protein</fullName>
    </submittedName>
</protein>
<evidence type="ECO:0000313" key="1">
    <source>
        <dbReference type="EMBL" id="CAD6187176.1"/>
    </source>
</evidence>
<keyword evidence="2" id="KW-1185">Reference proteome</keyword>
<organism evidence="1 2">
    <name type="scientific">Caenorhabditis auriculariae</name>
    <dbReference type="NCBI Taxonomy" id="2777116"/>
    <lineage>
        <taxon>Eukaryota</taxon>
        <taxon>Metazoa</taxon>
        <taxon>Ecdysozoa</taxon>
        <taxon>Nematoda</taxon>
        <taxon>Chromadorea</taxon>
        <taxon>Rhabditida</taxon>
        <taxon>Rhabditina</taxon>
        <taxon>Rhabditomorpha</taxon>
        <taxon>Rhabditoidea</taxon>
        <taxon>Rhabditidae</taxon>
        <taxon>Peloderinae</taxon>
        <taxon>Caenorhabditis</taxon>
    </lineage>
</organism>
<name>A0A8S1GU31_9PELO</name>
<dbReference type="EMBL" id="CAJGYM010000006">
    <property type="protein sequence ID" value="CAD6187176.1"/>
    <property type="molecule type" value="Genomic_DNA"/>
</dbReference>
<sequence>MVRIFVTVLQRGLTNPYGVLKQPYQPNSTELFSAPSNVVSSHRSPFCLLTRRRNAVKAGDARVDNVRAPLPPVATVPGESPEEGVEVLPHSWSFSLTYPFVFCLVPVQMK</sequence>